<evidence type="ECO:0000256" key="3">
    <source>
        <dbReference type="ARBA" id="ARBA00022679"/>
    </source>
</evidence>
<evidence type="ECO:0000259" key="6">
    <source>
        <dbReference type="Pfam" id="PF00483"/>
    </source>
</evidence>
<dbReference type="EC" id="2.7.7.9" evidence="2"/>
<comment type="catalytic activity">
    <reaction evidence="5">
        <text>alpha-D-glucose 1-phosphate + UTP + H(+) = UDP-alpha-D-glucose + diphosphate</text>
        <dbReference type="Rhea" id="RHEA:19889"/>
        <dbReference type="ChEBI" id="CHEBI:15378"/>
        <dbReference type="ChEBI" id="CHEBI:33019"/>
        <dbReference type="ChEBI" id="CHEBI:46398"/>
        <dbReference type="ChEBI" id="CHEBI:58601"/>
        <dbReference type="ChEBI" id="CHEBI:58885"/>
        <dbReference type="EC" id="2.7.7.9"/>
    </reaction>
</comment>
<accession>A0A1Y3GGG4</accession>
<keyword evidence="8" id="KW-1185">Reference proteome</keyword>
<dbReference type="GO" id="GO:0003983">
    <property type="term" value="F:UTP:glucose-1-phosphate uridylyltransferase activity"/>
    <property type="evidence" value="ECO:0007669"/>
    <property type="project" value="UniProtKB-EC"/>
</dbReference>
<evidence type="ECO:0000313" key="8">
    <source>
        <dbReference type="Proteomes" id="UP000195137"/>
    </source>
</evidence>
<dbReference type="Proteomes" id="UP000195137">
    <property type="component" value="Unassembled WGS sequence"/>
</dbReference>
<organism evidence="7 8">
    <name type="scientific">Methanonatronarchaeum thermophilum</name>
    <dbReference type="NCBI Taxonomy" id="1927129"/>
    <lineage>
        <taxon>Archaea</taxon>
        <taxon>Methanobacteriati</taxon>
        <taxon>Methanobacteriota</taxon>
        <taxon>Methanonatronarchaeia</taxon>
        <taxon>Methanonatronarchaeales</taxon>
        <taxon>Methanonatronarchaeaceae</taxon>
        <taxon>Methanonatronarchaeum</taxon>
    </lineage>
</organism>
<dbReference type="GO" id="GO:0006011">
    <property type="term" value="P:UDP-alpha-D-glucose metabolic process"/>
    <property type="evidence" value="ECO:0007669"/>
    <property type="project" value="InterPro"/>
</dbReference>
<dbReference type="OrthoDB" id="15372at2157"/>
<dbReference type="RefSeq" id="WP_086637737.1">
    <property type="nucleotide sequence ID" value="NZ_MRZU01000004.1"/>
</dbReference>
<dbReference type="InterPro" id="IPR005771">
    <property type="entry name" value="GalU_uridylyltTrfase_bac/arc"/>
</dbReference>
<dbReference type="InterPro" id="IPR029044">
    <property type="entry name" value="Nucleotide-diphossugar_trans"/>
</dbReference>
<evidence type="ECO:0000313" key="7">
    <source>
        <dbReference type="EMBL" id="OUJ18466.1"/>
    </source>
</evidence>
<dbReference type="SUPFAM" id="SSF53448">
    <property type="entry name" value="Nucleotide-diphospho-sugar transferases"/>
    <property type="match status" value="1"/>
</dbReference>
<comment type="similarity">
    <text evidence="1">Belongs to the UDPGP type 2 family.</text>
</comment>
<comment type="caution">
    <text evidence="7">The sequence shown here is derived from an EMBL/GenBank/DDBJ whole genome shotgun (WGS) entry which is preliminary data.</text>
</comment>
<dbReference type="Pfam" id="PF00483">
    <property type="entry name" value="NTP_transferase"/>
    <property type="match status" value="1"/>
</dbReference>
<reference evidence="7 8" key="1">
    <citation type="submission" date="2016-12" db="EMBL/GenBank/DDBJ databases">
        <title>Discovery of methanogenic haloarchaea.</title>
        <authorList>
            <person name="Sorokin D.Y."/>
            <person name="Makarova K.S."/>
            <person name="Abbas B."/>
            <person name="Ferrer M."/>
            <person name="Golyshin P.N."/>
        </authorList>
    </citation>
    <scope>NUCLEOTIDE SEQUENCE [LARGE SCALE GENOMIC DNA]</scope>
    <source>
        <strain evidence="7">AMET1</strain>
    </source>
</reference>
<dbReference type="CDD" id="cd04181">
    <property type="entry name" value="NTP_transferase"/>
    <property type="match status" value="1"/>
</dbReference>
<proteinExistence type="inferred from homology"/>
<dbReference type="PANTHER" id="PTHR43197:SF1">
    <property type="entry name" value="UTP--GLUCOSE-1-PHOSPHATE URIDYLYLTRANSFERASE"/>
    <property type="match status" value="1"/>
</dbReference>
<evidence type="ECO:0000256" key="5">
    <source>
        <dbReference type="ARBA" id="ARBA00048128"/>
    </source>
</evidence>
<keyword evidence="3 7" id="KW-0808">Transferase</keyword>
<dbReference type="InterPro" id="IPR005835">
    <property type="entry name" value="NTP_transferase_dom"/>
</dbReference>
<dbReference type="Gene3D" id="3.90.550.10">
    <property type="entry name" value="Spore Coat Polysaccharide Biosynthesis Protein SpsA, Chain A"/>
    <property type="match status" value="1"/>
</dbReference>
<protein>
    <recommendedName>
        <fullName evidence="2">UTP--glucose-1-phosphate uridylyltransferase</fullName>
        <ecNumber evidence="2">2.7.7.9</ecNumber>
    </recommendedName>
</protein>
<sequence length="250" mass="28457">MVDRAVIPAAGKGTRLKPITDAIPKEMIRVGRKPTIEHVLTVLKKGGIKKVLIVVGRQKSAIIDYLGSGERLGIDVYYRVQEKPKGTAHAISLAKDFIQNDFVIMYGDNYITPYNTMEDIINYHKQKNSQGTLVLDKVEDPRRFGIVDIDQNGQVHGMIEKPTMKEAQPYKRNDHWLNIAGLMVMNPKIFEYIEQTTPGKQGELWLTDAIELMRKKENNLHGYIFNGTRYDIGTFESLKQADIQAQKNKK</sequence>
<dbReference type="PANTHER" id="PTHR43197">
    <property type="entry name" value="UTP--GLUCOSE-1-PHOSPHATE URIDYLYLTRANSFERASE"/>
    <property type="match status" value="1"/>
</dbReference>
<evidence type="ECO:0000256" key="1">
    <source>
        <dbReference type="ARBA" id="ARBA00006890"/>
    </source>
</evidence>
<dbReference type="EMBL" id="MRZU01000004">
    <property type="protein sequence ID" value="OUJ18466.1"/>
    <property type="molecule type" value="Genomic_DNA"/>
</dbReference>
<dbReference type="AlphaFoldDB" id="A0A1Y3GGG4"/>
<name>A0A1Y3GGG4_9EURY</name>
<evidence type="ECO:0000256" key="4">
    <source>
        <dbReference type="ARBA" id="ARBA00022695"/>
    </source>
</evidence>
<gene>
    <name evidence="7" type="ORF">AMET1_1382</name>
</gene>
<feature type="domain" description="Nucleotidyl transferase" evidence="6">
    <location>
        <begin position="5"/>
        <end position="244"/>
    </location>
</feature>
<evidence type="ECO:0000256" key="2">
    <source>
        <dbReference type="ARBA" id="ARBA00012415"/>
    </source>
</evidence>
<keyword evidence="4" id="KW-0548">Nucleotidyltransferase</keyword>